<keyword evidence="3 6" id="KW-0812">Transmembrane</keyword>
<feature type="transmembrane region" description="Helical" evidence="7">
    <location>
        <begin position="38"/>
        <end position="57"/>
    </location>
</feature>
<accession>A0A0X8D9K7</accession>
<evidence type="ECO:0000256" key="7">
    <source>
        <dbReference type="SAM" id="Phobius"/>
    </source>
</evidence>
<dbReference type="GO" id="GO:0010043">
    <property type="term" value="P:response to zinc ion"/>
    <property type="evidence" value="ECO:0007669"/>
    <property type="project" value="TreeGrafter"/>
</dbReference>
<dbReference type="KEGG" id="tpar:AV541_08445"/>
<evidence type="ECO:0000256" key="4">
    <source>
        <dbReference type="ARBA" id="ARBA00022989"/>
    </source>
</evidence>
<gene>
    <name evidence="8" type="ORF">AV541_08445</name>
</gene>
<feature type="transmembrane region" description="Helical" evidence="7">
    <location>
        <begin position="177"/>
        <end position="202"/>
    </location>
</feature>
<evidence type="ECO:0000313" key="9">
    <source>
        <dbReference type="Proteomes" id="UP000061630"/>
    </source>
</evidence>
<dbReference type="GO" id="GO:0043190">
    <property type="term" value="C:ATP-binding cassette (ABC) transporter complex"/>
    <property type="evidence" value="ECO:0007669"/>
    <property type="project" value="InterPro"/>
</dbReference>
<dbReference type="InterPro" id="IPR037294">
    <property type="entry name" value="ABC_BtuC-like"/>
</dbReference>
<feature type="transmembrane region" description="Helical" evidence="7">
    <location>
        <begin position="91"/>
        <end position="111"/>
    </location>
</feature>
<evidence type="ECO:0000256" key="5">
    <source>
        <dbReference type="ARBA" id="ARBA00023136"/>
    </source>
</evidence>
<dbReference type="Gene3D" id="1.10.3470.10">
    <property type="entry name" value="ABC transporter involved in vitamin B12 uptake, BtuC"/>
    <property type="match status" value="1"/>
</dbReference>
<dbReference type="AlphaFoldDB" id="A0A0X8D9K7"/>
<dbReference type="EMBL" id="CP014141">
    <property type="protein sequence ID" value="AMA75975.1"/>
    <property type="molecule type" value="Genomic_DNA"/>
</dbReference>
<evidence type="ECO:0000256" key="6">
    <source>
        <dbReference type="RuleBase" id="RU003943"/>
    </source>
</evidence>
<evidence type="ECO:0000256" key="1">
    <source>
        <dbReference type="ARBA" id="ARBA00004141"/>
    </source>
</evidence>
<keyword evidence="4 7" id="KW-1133">Transmembrane helix</keyword>
<feature type="transmembrane region" description="Helical" evidence="7">
    <location>
        <begin position="241"/>
        <end position="260"/>
    </location>
</feature>
<dbReference type="InterPro" id="IPR001626">
    <property type="entry name" value="ABC_TroCD"/>
</dbReference>
<feature type="transmembrane region" description="Helical" evidence="7">
    <location>
        <begin position="62"/>
        <end position="79"/>
    </location>
</feature>
<dbReference type="PANTHER" id="PTHR30477:SF0">
    <property type="entry name" value="METAL TRANSPORT SYSTEM MEMBRANE PROTEIN TM_0125-RELATED"/>
    <property type="match status" value="1"/>
</dbReference>
<reference evidence="8 9" key="1">
    <citation type="submission" date="2016-01" db="EMBL/GenBank/DDBJ databases">
        <title>Genome sequence of Thermus parvatiensis, a thermophile isolated from a hot water spring.</title>
        <authorList>
            <person name="Tripathi C."/>
            <person name="Lal R."/>
        </authorList>
    </citation>
    <scope>NUCLEOTIDE SEQUENCE [LARGE SCALE GENOMIC DNA]</scope>
    <source>
        <strain evidence="8 9">RL</strain>
    </source>
</reference>
<dbReference type="PANTHER" id="PTHR30477">
    <property type="entry name" value="ABC-TRANSPORTER METAL-BINDING PROTEIN"/>
    <property type="match status" value="1"/>
</dbReference>
<dbReference type="RefSeq" id="WP_060384688.1">
    <property type="nucleotide sequence ID" value="NZ_CP014141.1"/>
</dbReference>
<evidence type="ECO:0000256" key="3">
    <source>
        <dbReference type="ARBA" id="ARBA00022692"/>
    </source>
</evidence>
<evidence type="ECO:0000256" key="2">
    <source>
        <dbReference type="ARBA" id="ARBA00008034"/>
    </source>
</evidence>
<comment type="subcellular location">
    <subcellularLocation>
        <location evidence="6">Cell membrane</location>
        <topology evidence="6">Multi-pass membrane protein</topology>
    </subcellularLocation>
    <subcellularLocation>
        <location evidence="1">Membrane</location>
        <topology evidence="1">Multi-pass membrane protein</topology>
    </subcellularLocation>
</comment>
<keyword evidence="6" id="KW-0813">Transport</keyword>
<organism evidence="8 9">
    <name type="scientific">Thermus parvatiensis</name>
    <dbReference type="NCBI Taxonomy" id="456163"/>
    <lineage>
        <taxon>Bacteria</taxon>
        <taxon>Thermotogati</taxon>
        <taxon>Deinococcota</taxon>
        <taxon>Deinococci</taxon>
        <taxon>Thermales</taxon>
        <taxon>Thermaceae</taxon>
        <taxon>Thermus</taxon>
    </lineage>
</organism>
<keyword evidence="5 7" id="KW-0472">Membrane</keyword>
<evidence type="ECO:0000313" key="8">
    <source>
        <dbReference type="EMBL" id="AMA75975.1"/>
    </source>
</evidence>
<dbReference type="SUPFAM" id="SSF81345">
    <property type="entry name" value="ABC transporter involved in vitamin B12 uptake, BtuC"/>
    <property type="match status" value="1"/>
</dbReference>
<name>A0A0X8D9K7_9DEIN</name>
<dbReference type="GO" id="GO:0055085">
    <property type="term" value="P:transmembrane transport"/>
    <property type="evidence" value="ECO:0007669"/>
    <property type="project" value="InterPro"/>
</dbReference>
<dbReference type="Pfam" id="PF00950">
    <property type="entry name" value="ABC-3"/>
    <property type="match status" value="1"/>
</dbReference>
<dbReference type="Proteomes" id="UP000061630">
    <property type="component" value="Chromosome"/>
</dbReference>
<feature type="transmembrane region" description="Helical" evidence="7">
    <location>
        <begin position="132"/>
        <end position="157"/>
    </location>
</feature>
<sequence>MLEVLGYPFFQRALLAGLLVSLLGGALSAFVVQRRLSFLGDGLAHAAFAGVALGLFLREEPLYLALPFTLAVALAITYVKERSGLSEDTAIGVFFALSVALGAVFLAKARGYVGDAMGYLFGSLLAVGPGDLWAVGGVVLLGLALLPLWGALAYATFDRELALADRVPVGLHDYLLSAYLALALVVAVKVVGVLLVAAFLVIPGAAARLLGRTFAGMTLLALLFAFSATLLGLYASFLLDWPSGASVVLAQALLFGLAFLKTAFSGGK</sequence>
<proteinExistence type="inferred from homology"/>
<protein>
    <submittedName>
        <fullName evidence="8">Manganese transporter</fullName>
    </submittedName>
</protein>
<feature type="transmembrane region" description="Helical" evidence="7">
    <location>
        <begin position="214"/>
        <end position="235"/>
    </location>
</feature>
<comment type="similarity">
    <text evidence="2 6">Belongs to the ABC-3 integral membrane protein family.</text>
</comment>